<evidence type="ECO:0000313" key="1">
    <source>
        <dbReference type="EMBL" id="MBK8522864.1"/>
    </source>
</evidence>
<protein>
    <submittedName>
        <fullName evidence="1">Uncharacterized protein</fullName>
    </submittedName>
</protein>
<comment type="caution">
    <text evidence="1">The sequence shown here is derived from an EMBL/GenBank/DDBJ whole genome shotgun (WGS) entry which is preliminary data.</text>
</comment>
<evidence type="ECO:0000313" key="2">
    <source>
        <dbReference type="Proteomes" id="UP000886689"/>
    </source>
</evidence>
<sequence>MGAKLPGIDVVVEEVGIGNLAGSFEIRRDAPTIFLAQRSPNIESVSLCIRTEI</sequence>
<gene>
    <name evidence="1" type="ORF">IPL58_01230</name>
</gene>
<dbReference type="AlphaFoldDB" id="A0A9D7K025"/>
<reference evidence="1" key="1">
    <citation type="submission" date="2020-10" db="EMBL/GenBank/DDBJ databases">
        <title>Connecting structure to function with the recovery of over 1000 high-quality activated sludge metagenome-assembled genomes encoding full-length rRNA genes using long-read sequencing.</title>
        <authorList>
            <person name="Singleton C.M."/>
            <person name="Petriglieri F."/>
            <person name="Kristensen J.M."/>
            <person name="Kirkegaard R.H."/>
            <person name="Michaelsen T.Y."/>
            <person name="Andersen M.H."/>
            <person name="Karst S.M."/>
            <person name="Dueholm M.S."/>
            <person name="Nielsen P.H."/>
            <person name="Albertsen M."/>
        </authorList>
    </citation>
    <scope>NUCLEOTIDE SEQUENCE</scope>
    <source>
        <strain evidence="1">Hirt_18-Q3-R61-65_BATAC.395</strain>
    </source>
</reference>
<accession>A0A9D7K025</accession>
<organism evidence="1 2">
    <name type="scientific">Candidatus Proximibacter danicus</name>
    <dbReference type="NCBI Taxonomy" id="2954365"/>
    <lineage>
        <taxon>Bacteria</taxon>
        <taxon>Pseudomonadati</taxon>
        <taxon>Pseudomonadota</taxon>
        <taxon>Betaproteobacteria</taxon>
        <taxon>Candidatus Proximibacter</taxon>
    </lineage>
</organism>
<dbReference type="Proteomes" id="UP000886689">
    <property type="component" value="Unassembled WGS sequence"/>
</dbReference>
<name>A0A9D7K025_9PROT</name>
<dbReference type="EMBL" id="JADJUC010000001">
    <property type="protein sequence ID" value="MBK8522864.1"/>
    <property type="molecule type" value="Genomic_DNA"/>
</dbReference>
<proteinExistence type="predicted"/>